<dbReference type="VEuPathDB" id="VectorBase:LDEU013341"/>
<sequence>MKTIICLIVDESGSMEGKENEVIEGYNTFIQDQLKLADEARIHLLKFNSSVTMVLQDMPLVNVPLLNRNSYRPDGGTALYDAMADGINSVALTKRSDERAVIVIITDGGECSSKRYTEQQVKDLIAKYKSLGHWSFVYIGECAKEFAANMGI</sequence>
<name>A0A443RUH1_9ACAR</name>
<dbReference type="AlphaFoldDB" id="A0A443RUH1"/>
<dbReference type="GO" id="GO:0032991">
    <property type="term" value="C:protein-containing complex"/>
    <property type="evidence" value="ECO:0007669"/>
    <property type="project" value="UniProtKB-ARBA"/>
</dbReference>
<dbReference type="InterPro" id="IPR002035">
    <property type="entry name" value="VWF_A"/>
</dbReference>
<keyword evidence="3" id="KW-1185">Reference proteome</keyword>
<dbReference type="EMBL" id="NCKV01035625">
    <property type="protein sequence ID" value="RWS18699.1"/>
    <property type="molecule type" value="Genomic_DNA"/>
</dbReference>
<feature type="non-terminal residue" evidence="2">
    <location>
        <position position="152"/>
    </location>
</feature>
<dbReference type="InterPro" id="IPR036465">
    <property type="entry name" value="vWFA_dom_sf"/>
</dbReference>
<evidence type="ECO:0000313" key="3">
    <source>
        <dbReference type="Proteomes" id="UP000288716"/>
    </source>
</evidence>
<dbReference type="OrthoDB" id="6495157at2759"/>
<organism evidence="2 3">
    <name type="scientific">Leptotrombidium deliense</name>
    <dbReference type="NCBI Taxonomy" id="299467"/>
    <lineage>
        <taxon>Eukaryota</taxon>
        <taxon>Metazoa</taxon>
        <taxon>Ecdysozoa</taxon>
        <taxon>Arthropoda</taxon>
        <taxon>Chelicerata</taxon>
        <taxon>Arachnida</taxon>
        <taxon>Acari</taxon>
        <taxon>Acariformes</taxon>
        <taxon>Trombidiformes</taxon>
        <taxon>Prostigmata</taxon>
        <taxon>Anystina</taxon>
        <taxon>Parasitengona</taxon>
        <taxon>Trombiculoidea</taxon>
        <taxon>Trombiculidae</taxon>
        <taxon>Leptotrombidium</taxon>
    </lineage>
</organism>
<dbReference type="PROSITE" id="PS50234">
    <property type="entry name" value="VWFA"/>
    <property type="match status" value="1"/>
</dbReference>
<dbReference type="CDD" id="cd00198">
    <property type="entry name" value="vWFA"/>
    <property type="match status" value="1"/>
</dbReference>
<evidence type="ECO:0000259" key="1">
    <source>
        <dbReference type="PROSITE" id="PS50234"/>
    </source>
</evidence>
<dbReference type="SUPFAM" id="SSF53300">
    <property type="entry name" value="vWA-like"/>
    <property type="match status" value="1"/>
</dbReference>
<accession>A0A443RUH1</accession>
<evidence type="ECO:0000313" key="2">
    <source>
        <dbReference type="EMBL" id="RWS18699.1"/>
    </source>
</evidence>
<dbReference type="Pfam" id="PF13519">
    <property type="entry name" value="VWA_2"/>
    <property type="match status" value="1"/>
</dbReference>
<dbReference type="Gene3D" id="3.40.50.410">
    <property type="entry name" value="von Willebrand factor, type A domain"/>
    <property type="match status" value="1"/>
</dbReference>
<protein>
    <submittedName>
        <fullName evidence="2">VWA domain-containing protein-like protein</fullName>
    </submittedName>
</protein>
<dbReference type="Proteomes" id="UP000288716">
    <property type="component" value="Unassembled WGS sequence"/>
</dbReference>
<gene>
    <name evidence="2" type="ORF">B4U80_12442</name>
</gene>
<proteinExistence type="predicted"/>
<comment type="caution">
    <text evidence="2">The sequence shown here is derived from an EMBL/GenBank/DDBJ whole genome shotgun (WGS) entry which is preliminary data.</text>
</comment>
<feature type="domain" description="VWFA" evidence="1">
    <location>
        <begin position="4"/>
        <end position="140"/>
    </location>
</feature>
<reference evidence="2 3" key="1">
    <citation type="journal article" date="2018" name="Gigascience">
        <title>Genomes of trombidid mites reveal novel predicted allergens and laterally-transferred genes associated with secondary metabolism.</title>
        <authorList>
            <person name="Dong X."/>
            <person name="Chaisiri K."/>
            <person name="Xia D."/>
            <person name="Armstrong S.D."/>
            <person name="Fang Y."/>
            <person name="Donnelly M.J."/>
            <person name="Kadowaki T."/>
            <person name="McGarry J.W."/>
            <person name="Darby A.C."/>
            <person name="Makepeace B.L."/>
        </authorList>
    </citation>
    <scope>NUCLEOTIDE SEQUENCE [LARGE SCALE GENOMIC DNA]</scope>
    <source>
        <strain evidence="2">UoL-UT</strain>
    </source>
</reference>